<dbReference type="GO" id="GO:0005938">
    <property type="term" value="C:cell cortex"/>
    <property type="evidence" value="ECO:0007669"/>
    <property type="project" value="UniProtKB-ARBA"/>
</dbReference>
<feature type="compositionally biased region" description="Low complexity" evidence="5">
    <location>
        <begin position="650"/>
        <end position="664"/>
    </location>
</feature>
<feature type="compositionally biased region" description="Polar residues" evidence="5">
    <location>
        <begin position="350"/>
        <end position="366"/>
    </location>
</feature>
<feature type="domain" description="Rho-GAP" evidence="7">
    <location>
        <begin position="986"/>
        <end position="1185"/>
    </location>
</feature>
<dbReference type="HOGENOM" id="CLU_003874_0_0_1"/>
<dbReference type="InterPro" id="IPR000198">
    <property type="entry name" value="RhoGAP_dom"/>
</dbReference>
<proteinExistence type="predicted"/>
<evidence type="ECO:0000313" key="8">
    <source>
        <dbReference type="EMBL" id="EAZ63892.2"/>
    </source>
</evidence>
<dbReference type="CDD" id="cd09395">
    <property type="entry name" value="LIM2_Rga"/>
    <property type="match status" value="1"/>
</dbReference>
<comment type="caution">
    <text evidence="8">The sequence shown here is derived from an EMBL/GenBank/DDBJ whole genome shotgun (WGS) entry which is preliminary data.</text>
</comment>
<dbReference type="SUPFAM" id="SSF48350">
    <property type="entry name" value="GTPase activation domain, GAP"/>
    <property type="match status" value="1"/>
</dbReference>
<protein>
    <submittedName>
        <fullName evidence="8">Rho-type GTPase-activating protein</fullName>
    </submittedName>
</protein>
<feature type="compositionally biased region" description="Basic and acidic residues" evidence="5">
    <location>
        <begin position="157"/>
        <end position="177"/>
    </location>
</feature>
<dbReference type="Pfam" id="PF00620">
    <property type="entry name" value="RhoGAP"/>
    <property type="match status" value="1"/>
</dbReference>
<organism evidence="8 9">
    <name type="scientific">Scheffersomyces stipitis (strain ATCC 58785 / CBS 6054 / NBRC 10063 / NRRL Y-11545)</name>
    <name type="common">Yeast</name>
    <name type="synonym">Pichia stipitis</name>
    <dbReference type="NCBI Taxonomy" id="322104"/>
    <lineage>
        <taxon>Eukaryota</taxon>
        <taxon>Fungi</taxon>
        <taxon>Dikarya</taxon>
        <taxon>Ascomycota</taxon>
        <taxon>Saccharomycotina</taxon>
        <taxon>Pichiomycetes</taxon>
        <taxon>Debaryomycetaceae</taxon>
        <taxon>Scheffersomyces</taxon>
    </lineage>
</organism>
<dbReference type="GO" id="GO:0005933">
    <property type="term" value="C:cellular bud"/>
    <property type="evidence" value="ECO:0007669"/>
    <property type="project" value="UniProtKB-ARBA"/>
</dbReference>
<feature type="domain" description="LIM zinc-binding" evidence="6">
    <location>
        <begin position="25"/>
        <end position="87"/>
    </location>
</feature>
<dbReference type="Pfam" id="PF00412">
    <property type="entry name" value="LIM"/>
    <property type="match status" value="1"/>
</dbReference>
<dbReference type="OMA" id="RYAKTKR"/>
<feature type="compositionally biased region" description="Low complexity" evidence="5">
    <location>
        <begin position="893"/>
        <end position="925"/>
    </location>
</feature>
<keyword evidence="4" id="KW-0440">LIM domain</keyword>
<evidence type="ECO:0000256" key="5">
    <source>
        <dbReference type="SAM" id="MobiDB-lite"/>
    </source>
</evidence>
<name>A3GG86_PICST</name>
<feature type="region of interest" description="Disordered" evidence="5">
    <location>
        <begin position="821"/>
        <end position="843"/>
    </location>
</feature>
<gene>
    <name evidence="8" type="primary">RGA1</name>
    <name evidence="8" type="ORF">PICST_66424</name>
</gene>
<dbReference type="PANTHER" id="PTHR23176">
    <property type="entry name" value="RHO/RAC/CDC GTPASE-ACTIVATING PROTEIN"/>
    <property type="match status" value="1"/>
</dbReference>
<evidence type="ECO:0000313" key="9">
    <source>
        <dbReference type="Proteomes" id="UP000002258"/>
    </source>
</evidence>
<dbReference type="Proteomes" id="UP000002258">
    <property type="component" value="Chromosome 1"/>
</dbReference>
<dbReference type="PROSITE" id="PS00478">
    <property type="entry name" value="LIM_DOMAIN_1"/>
    <property type="match status" value="1"/>
</dbReference>
<evidence type="ECO:0000259" key="7">
    <source>
        <dbReference type="PROSITE" id="PS50238"/>
    </source>
</evidence>
<dbReference type="InterPro" id="IPR008936">
    <property type="entry name" value="Rho_GTPase_activation_prot"/>
</dbReference>
<dbReference type="KEGG" id="pic:PICST_66424"/>
<keyword evidence="3 4" id="KW-0862">Zinc</keyword>
<reference evidence="8 9" key="1">
    <citation type="journal article" date="2007" name="Nat. Biotechnol.">
        <title>Genome sequence of the lignocellulose-bioconverting and xylose-fermenting yeast Pichia stipitis.</title>
        <authorList>
            <person name="Jeffries T.W."/>
            <person name="Grigoriev I.V."/>
            <person name="Grimwood J."/>
            <person name="Laplaza J.M."/>
            <person name="Aerts A."/>
            <person name="Salamov A."/>
            <person name="Schmutz J."/>
            <person name="Lindquist E."/>
            <person name="Dehal P."/>
            <person name="Shapiro H."/>
            <person name="Jin Y.S."/>
            <person name="Passoth V."/>
            <person name="Richardson P.M."/>
        </authorList>
    </citation>
    <scope>NUCLEOTIDE SEQUENCE [LARGE SCALE GENOMIC DNA]</scope>
    <source>
        <strain evidence="9">ATCC 58785 / CBS 6054 / NBRC 10063 / NRRL Y-11545</strain>
    </source>
</reference>
<dbReference type="Gene3D" id="2.10.110.10">
    <property type="entry name" value="Cysteine Rich Protein"/>
    <property type="match status" value="2"/>
</dbReference>
<dbReference type="SMART" id="SM00132">
    <property type="entry name" value="LIM"/>
    <property type="match status" value="2"/>
</dbReference>
<dbReference type="EMBL" id="AAVQ01000001">
    <property type="protein sequence ID" value="EAZ63892.2"/>
    <property type="molecule type" value="Genomic_DNA"/>
</dbReference>
<dbReference type="GO" id="GO:0005096">
    <property type="term" value="F:GTPase activator activity"/>
    <property type="evidence" value="ECO:0007669"/>
    <property type="project" value="UniProtKB-KW"/>
</dbReference>
<dbReference type="AlphaFoldDB" id="A3GG86"/>
<feature type="compositionally biased region" description="Pro residues" evidence="5">
    <location>
        <begin position="542"/>
        <end position="551"/>
    </location>
</feature>
<dbReference type="OrthoDB" id="19923at2759"/>
<feature type="region of interest" description="Disordered" evidence="5">
    <location>
        <begin position="531"/>
        <end position="624"/>
    </location>
</feature>
<dbReference type="InterPro" id="IPR050729">
    <property type="entry name" value="Rho-GAP"/>
</dbReference>
<feature type="compositionally biased region" description="Low complexity" evidence="5">
    <location>
        <begin position="259"/>
        <end position="275"/>
    </location>
</feature>
<dbReference type="GeneID" id="4851285"/>
<dbReference type="FunCoup" id="A3GG86">
    <property type="interactions" value="193"/>
</dbReference>
<keyword evidence="9" id="KW-1185">Reference proteome</keyword>
<feature type="compositionally biased region" description="Polar residues" evidence="5">
    <location>
        <begin position="186"/>
        <end position="200"/>
    </location>
</feature>
<dbReference type="SMART" id="SM00324">
    <property type="entry name" value="RhoGAP"/>
    <property type="match status" value="1"/>
</dbReference>
<evidence type="ECO:0000256" key="2">
    <source>
        <dbReference type="ARBA" id="ARBA00022723"/>
    </source>
</evidence>
<feature type="compositionally biased region" description="Polar residues" evidence="5">
    <location>
        <begin position="468"/>
        <end position="483"/>
    </location>
</feature>
<dbReference type="RefSeq" id="XP_001387915.2">
    <property type="nucleotide sequence ID" value="XM_001387878.1"/>
</dbReference>
<dbReference type="Gene3D" id="1.10.555.10">
    <property type="entry name" value="Rho GTPase activation protein"/>
    <property type="match status" value="1"/>
</dbReference>
<feature type="region of interest" description="Disordered" evidence="5">
    <location>
        <begin position="450"/>
        <end position="498"/>
    </location>
</feature>
<evidence type="ECO:0000256" key="1">
    <source>
        <dbReference type="ARBA" id="ARBA00022468"/>
    </source>
</evidence>
<keyword evidence="2 4" id="KW-0479">Metal-binding</keyword>
<dbReference type="GO" id="GO:0007165">
    <property type="term" value="P:signal transduction"/>
    <property type="evidence" value="ECO:0007669"/>
    <property type="project" value="InterPro"/>
</dbReference>
<dbReference type="InterPro" id="IPR001781">
    <property type="entry name" value="Znf_LIM"/>
</dbReference>
<keyword evidence="1" id="KW-0343">GTPase activation</keyword>
<dbReference type="Gene3D" id="1.20.5.340">
    <property type="match status" value="1"/>
</dbReference>
<dbReference type="InParanoid" id="A3GG86"/>
<feature type="region of interest" description="Disordered" evidence="5">
    <location>
        <begin position="145"/>
        <end position="217"/>
    </location>
</feature>
<evidence type="ECO:0000256" key="3">
    <source>
        <dbReference type="ARBA" id="ARBA00022833"/>
    </source>
</evidence>
<dbReference type="CDD" id="cd09394">
    <property type="entry name" value="LIM1_Rga"/>
    <property type="match status" value="1"/>
</dbReference>
<feature type="region of interest" description="Disordered" evidence="5">
    <location>
        <begin position="235"/>
        <end position="400"/>
    </location>
</feature>
<dbReference type="eggNOG" id="KOG1704">
    <property type="taxonomic scope" value="Eukaryota"/>
</dbReference>
<feature type="compositionally biased region" description="Acidic residues" evidence="5">
    <location>
        <begin position="303"/>
        <end position="317"/>
    </location>
</feature>
<dbReference type="STRING" id="322104.A3GG86"/>
<evidence type="ECO:0000256" key="4">
    <source>
        <dbReference type="PROSITE-ProRule" id="PRU00125"/>
    </source>
</evidence>
<dbReference type="GO" id="GO:0046872">
    <property type="term" value="F:metal ion binding"/>
    <property type="evidence" value="ECO:0007669"/>
    <property type="project" value="UniProtKB-KW"/>
</dbReference>
<feature type="compositionally biased region" description="Low complexity" evidence="5">
    <location>
        <begin position="205"/>
        <end position="217"/>
    </location>
</feature>
<dbReference type="PANTHER" id="PTHR23176:SF128">
    <property type="entry name" value="RHO GTPASE-ACTIVATING PROTEIN RGD1"/>
    <property type="match status" value="1"/>
</dbReference>
<dbReference type="PROSITE" id="PS50023">
    <property type="entry name" value="LIM_DOMAIN_2"/>
    <property type="match status" value="1"/>
</dbReference>
<dbReference type="PROSITE" id="PS50238">
    <property type="entry name" value="RHOGAP"/>
    <property type="match status" value="1"/>
</dbReference>
<evidence type="ECO:0000259" key="6">
    <source>
        <dbReference type="PROSITE" id="PS50023"/>
    </source>
</evidence>
<dbReference type="CDD" id="cd00159">
    <property type="entry name" value="RhoGAP"/>
    <property type="match status" value="1"/>
</dbReference>
<feature type="region of interest" description="Disordered" evidence="5">
    <location>
        <begin position="887"/>
        <end position="926"/>
    </location>
</feature>
<dbReference type="eggNOG" id="KOG1453">
    <property type="taxonomic scope" value="Eukaryota"/>
</dbReference>
<accession>A3GG86</accession>
<feature type="compositionally biased region" description="Basic and acidic residues" evidence="5">
    <location>
        <begin position="665"/>
        <end position="682"/>
    </location>
</feature>
<sequence length="1191" mass="130992">MTDISITHEIAPAPPPETFRQHDSQPCKKCNQPIYEGHAYELGDDRWHLDCFKCSKCDSSLGCNSNFLVLGNGNLICSNCSYSCKQCGKKIDDLAILTGDQAYCSNCFKCRSCKMKIEDLRYARTSKGLFCMDCHEKLMAKKKKYDAKKKQQQAQLQREKEEREQREREMQLDESRKSNNSSRNSILQSYLSSNGSNTNLGEAPSSTTTTSSTAANNTTITNTTTATSSTASDIYSQTNKSSNSVLSKKKILPNPPTVSGATSGATSATATRGSSDYSHYKEPLVSPQKTRELTTLVPPDNDFSIEEVVNDSDDDDNIANRPSLRPQKDVASSSLLHRRSPPPFLDDEGTQLQKLSTPPFNTPPSHSRQDSKASEYTDAASSNVGAPGSDIPTSKDAELQPAVDIIVKDSEQRTPEMSNTLPVSPSFKPKNLMILSPNQYHDHEFHTTNIESEPSNADVKSDAKSGSPAPTNSTGSIKSNTLSALGDDPRARSGCTSPFAKANRQARVVETNDYIETEGLEDVDYNTILSTPQKRTPSSVTSPPPKAPLPSTPTRRDDNPKGLGLEGINYGDGQDEQRSYLKQQQEKRHRASDDDMTLTPSHNAIHHSPRKSYGSNDAIDGLEQSGTSTLSRMNTLIKTPKLSLKHKRSISGGSTSSGKFGFFKSNKEEKDKEGKGHSRHVSEGSVSNGAAYTTPPLPISTPQSYGATFREHTRSTSDTPFLTSLDSHHDENENFDLKTLKFEISQLSGQKSSLNGECRRLATEKSKLNEQVKSLNAKVQNETSRLNKLLSDIDELEAQKLKLAEYNNQLLDQNRKLESSLDQNRKLETPSDSYSSSYTRVSNDTEYIPNNTTIIGGVHFTELPDESAETNRATRLKFWRRAKNAAPNLVQTSSPGGQSASSQPLAGSNSSQLSGQSGYSYNGSSKVSQNYSSQAIRLPNHSSNGSVDGAINQDKKRFTRSRSTNIIDTLLSNGDSETPNVPLFSSTIQQRADFENVEVPLIITKCLVEVEMRGLDMEGIYRISGGNSAIVAIENAFSNIGASPASDEKQLLKLQEAMSGDINAVTSALKRYFRKLPDPLIPYAIYDDFIKVSSGGNTKVEKKVADLKKVASKLPNANKHTLYLLCKHLSLVSSFANLNRMNYKNLSVVFAPTIARDETGQKEMIDMGHRNETTELMLNHWEKVFDDMIED</sequence>
<feature type="region of interest" description="Disordered" evidence="5">
    <location>
        <begin position="642"/>
        <end position="699"/>
    </location>
</feature>